<accession>A0A7S3EJG1</accession>
<gene>
    <name evidence="3" type="ORF">RMAR00112_LOCUS24482</name>
</gene>
<feature type="domain" description="OTU" evidence="2">
    <location>
        <begin position="68"/>
        <end position="217"/>
    </location>
</feature>
<reference evidence="3" key="1">
    <citation type="submission" date="2021-01" db="EMBL/GenBank/DDBJ databases">
        <authorList>
            <person name="Corre E."/>
            <person name="Pelletier E."/>
            <person name="Niang G."/>
            <person name="Scheremetjew M."/>
            <person name="Finn R."/>
            <person name="Kale V."/>
            <person name="Holt S."/>
            <person name="Cochrane G."/>
            <person name="Meng A."/>
            <person name="Brown T."/>
            <person name="Cohen L."/>
        </authorList>
    </citation>
    <scope>NUCLEOTIDE SEQUENCE</scope>
    <source>
        <strain evidence="3">CCMP 769</strain>
    </source>
</reference>
<name>A0A7S3EJG1_9RHOD</name>
<feature type="transmembrane region" description="Helical" evidence="1">
    <location>
        <begin position="28"/>
        <end position="49"/>
    </location>
</feature>
<organism evidence="3">
    <name type="scientific">Rhodosorus marinus</name>
    <dbReference type="NCBI Taxonomy" id="101924"/>
    <lineage>
        <taxon>Eukaryota</taxon>
        <taxon>Rhodophyta</taxon>
        <taxon>Stylonematophyceae</taxon>
        <taxon>Stylonematales</taxon>
        <taxon>Stylonemataceae</taxon>
        <taxon>Rhodosorus</taxon>
    </lineage>
</organism>
<dbReference type="PROSITE" id="PS50802">
    <property type="entry name" value="OTU"/>
    <property type="match status" value="1"/>
</dbReference>
<keyword evidence="1" id="KW-1133">Transmembrane helix</keyword>
<evidence type="ECO:0000259" key="2">
    <source>
        <dbReference type="PROSITE" id="PS50802"/>
    </source>
</evidence>
<dbReference type="Gene3D" id="3.90.70.80">
    <property type="match status" value="1"/>
</dbReference>
<dbReference type="InterPro" id="IPR038765">
    <property type="entry name" value="Papain-like_cys_pep_sf"/>
</dbReference>
<keyword evidence="1" id="KW-0812">Transmembrane</keyword>
<dbReference type="CDD" id="cd22744">
    <property type="entry name" value="OTU"/>
    <property type="match status" value="1"/>
</dbReference>
<dbReference type="InterPro" id="IPR003323">
    <property type="entry name" value="OTU_dom"/>
</dbReference>
<dbReference type="EMBL" id="HBHW01031858">
    <property type="protein sequence ID" value="CAE0056436.1"/>
    <property type="molecule type" value="Transcribed_RNA"/>
</dbReference>
<evidence type="ECO:0000256" key="1">
    <source>
        <dbReference type="SAM" id="Phobius"/>
    </source>
</evidence>
<sequence length="217" mass="23942">MADLSKLVTERVLARLDKMRTDMGADNVPYTMSVPLALILLGFLIFAVFQIVQNADEEPLTDAKGRRYKLVSIPGDGNCGFHAVAAGLNALQESGTEVAVDLDFSEADIRKLLKKEAESAPGYYSEKLKEFGFEEAELEAFLKATMEGGMDGHWLGAQFGEVELMMIARAMGLRIEMFVSEDNEVRCYQTHDFGENSVGLLYSGSADRGHFDLLLEV</sequence>
<proteinExistence type="predicted"/>
<keyword evidence="1" id="KW-0472">Membrane</keyword>
<dbReference type="AlphaFoldDB" id="A0A7S3EJG1"/>
<dbReference type="SUPFAM" id="SSF54001">
    <property type="entry name" value="Cysteine proteinases"/>
    <property type="match status" value="1"/>
</dbReference>
<evidence type="ECO:0000313" key="3">
    <source>
        <dbReference type="EMBL" id="CAE0056436.1"/>
    </source>
</evidence>
<protein>
    <recommendedName>
        <fullName evidence="2">OTU domain-containing protein</fullName>
    </recommendedName>
</protein>